<name>A0A0V1HXB1_9BILA</name>
<feature type="transmembrane region" description="Helical" evidence="2">
    <location>
        <begin position="6"/>
        <end position="25"/>
    </location>
</feature>
<dbReference type="AlphaFoldDB" id="A0A0V1HXB1"/>
<comment type="caution">
    <text evidence="3">The sequence shown here is derived from an EMBL/GenBank/DDBJ whole genome shotgun (WGS) entry which is preliminary data.</text>
</comment>
<keyword evidence="2" id="KW-0472">Membrane</keyword>
<accession>A0A0V1HXB1</accession>
<gene>
    <name evidence="3" type="ORF">T11_17899</name>
</gene>
<proteinExistence type="predicted"/>
<dbReference type="OrthoDB" id="5917862at2759"/>
<sequence length="338" mass="39404">LFQTTIMNGDAVVSALFCFCAYYFLGNWIRRQISHQYIVRLVQGFLQIILNTISKTNFIMTPDFENLNYIESAVQDSGNEQIKCHEPTISQRSIDSVESRDKDQLAIDNRISDLKNCDEKDSPPSPEPPLMTINENSKNDTNELNGQAVEEQRINMHVILCKNQPTTSTSTKTIRDIFFSSKKNEIIVPKSALLKEKFKRSQHDMRLEKLIRQRHAYYKKNERSLFTLYDQEMMNPTYSSSNILKRREHASLIRRKNAFIQDQREIANKSSILQRSRSRCMDTLTRRPRFSTKCDQRSNKGKIKDISKNIEEKHRLLEAEEVKKCSNDDNNASSSFEE</sequence>
<feature type="region of interest" description="Disordered" evidence="1">
    <location>
        <begin position="113"/>
        <end position="140"/>
    </location>
</feature>
<protein>
    <submittedName>
        <fullName evidence="3">Uncharacterized protein</fullName>
    </submittedName>
</protein>
<dbReference type="Proteomes" id="UP000055024">
    <property type="component" value="Unassembled WGS sequence"/>
</dbReference>
<feature type="non-terminal residue" evidence="3">
    <location>
        <position position="1"/>
    </location>
</feature>
<evidence type="ECO:0000313" key="3">
    <source>
        <dbReference type="EMBL" id="KRZ15024.1"/>
    </source>
</evidence>
<reference evidence="3 4" key="1">
    <citation type="submission" date="2015-01" db="EMBL/GenBank/DDBJ databases">
        <title>Evolution of Trichinella species and genotypes.</title>
        <authorList>
            <person name="Korhonen P.K."/>
            <person name="Edoardo P."/>
            <person name="Giuseppe L.R."/>
            <person name="Gasser R.B."/>
        </authorList>
    </citation>
    <scope>NUCLEOTIDE SEQUENCE [LARGE SCALE GENOMIC DNA]</scope>
    <source>
        <strain evidence="3">ISS1029</strain>
    </source>
</reference>
<keyword evidence="2" id="KW-1133">Transmembrane helix</keyword>
<organism evidence="3 4">
    <name type="scientific">Trichinella zimbabwensis</name>
    <dbReference type="NCBI Taxonomy" id="268475"/>
    <lineage>
        <taxon>Eukaryota</taxon>
        <taxon>Metazoa</taxon>
        <taxon>Ecdysozoa</taxon>
        <taxon>Nematoda</taxon>
        <taxon>Enoplea</taxon>
        <taxon>Dorylaimia</taxon>
        <taxon>Trichinellida</taxon>
        <taxon>Trichinellidae</taxon>
        <taxon>Trichinella</taxon>
    </lineage>
</organism>
<evidence type="ECO:0000313" key="4">
    <source>
        <dbReference type="Proteomes" id="UP000055024"/>
    </source>
</evidence>
<keyword evidence="4" id="KW-1185">Reference proteome</keyword>
<dbReference type="EMBL" id="JYDP01000020">
    <property type="protein sequence ID" value="KRZ15024.1"/>
    <property type="molecule type" value="Genomic_DNA"/>
</dbReference>
<evidence type="ECO:0000256" key="1">
    <source>
        <dbReference type="SAM" id="MobiDB-lite"/>
    </source>
</evidence>
<feature type="compositionally biased region" description="Basic and acidic residues" evidence="1">
    <location>
        <begin position="113"/>
        <end position="122"/>
    </location>
</feature>
<keyword evidence="2" id="KW-0812">Transmembrane</keyword>
<evidence type="ECO:0000256" key="2">
    <source>
        <dbReference type="SAM" id="Phobius"/>
    </source>
</evidence>